<reference evidence="1" key="1">
    <citation type="journal article" date="2021" name="PeerJ">
        <title>Extensive microbial diversity within the chicken gut microbiome revealed by metagenomics and culture.</title>
        <authorList>
            <person name="Gilroy R."/>
            <person name="Ravi A."/>
            <person name="Getino M."/>
            <person name="Pursley I."/>
            <person name="Horton D.L."/>
            <person name="Alikhan N.F."/>
            <person name="Baker D."/>
            <person name="Gharbi K."/>
            <person name="Hall N."/>
            <person name="Watson M."/>
            <person name="Adriaenssens E.M."/>
            <person name="Foster-Nyarko E."/>
            <person name="Jarju S."/>
            <person name="Secka A."/>
            <person name="Antonio M."/>
            <person name="Oren A."/>
            <person name="Chaudhuri R.R."/>
            <person name="La Ragione R."/>
            <person name="Hildebrand F."/>
            <person name="Pallen M.J."/>
        </authorList>
    </citation>
    <scope>NUCLEOTIDE SEQUENCE</scope>
    <source>
        <strain evidence="1">26628</strain>
    </source>
</reference>
<proteinExistence type="predicted"/>
<name>A0A9D1VUM2_9FIRM</name>
<evidence type="ECO:0000313" key="1">
    <source>
        <dbReference type="EMBL" id="HIX47264.1"/>
    </source>
</evidence>
<organism evidence="1 2">
    <name type="scientific">Candidatus Borkfalkia faecigallinarum</name>
    <dbReference type="NCBI Taxonomy" id="2838509"/>
    <lineage>
        <taxon>Bacteria</taxon>
        <taxon>Bacillati</taxon>
        <taxon>Bacillota</taxon>
        <taxon>Clostridia</taxon>
        <taxon>Christensenellales</taxon>
        <taxon>Christensenellaceae</taxon>
        <taxon>Candidatus Borkfalkia</taxon>
    </lineage>
</organism>
<reference evidence="1" key="2">
    <citation type="submission" date="2021-04" db="EMBL/GenBank/DDBJ databases">
        <authorList>
            <person name="Gilroy R."/>
        </authorList>
    </citation>
    <scope>NUCLEOTIDE SEQUENCE</scope>
    <source>
        <strain evidence="1">26628</strain>
    </source>
</reference>
<evidence type="ECO:0000313" key="2">
    <source>
        <dbReference type="Proteomes" id="UP000824249"/>
    </source>
</evidence>
<dbReference type="EMBL" id="DXFD01000091">
    <property type="protein sequence ID" value="HIX47264.1"/>
    <property type="molecule type" value="Genomic_DNA"/>
</dbReference>
<protein>
    <submittedName>
        <fullName evidence="1">Uncharacterized protein</fullName>
    </submittedName>
</protein>
<comment type="caution">
    <text evidence="1">The sequence shown here is derived from an EMBL/GenBank/DDBJ whole genome shotgun (WGS) entry which is preliminary data.</text>
</comment>
<accession>A0A9D1VUM2</accession>
<gene>
    <name evidence="1" type="ORF">H9737_06220</name>
</gene>
<dbReference type="Proteomes" id="UP000824249">
    <property type="component" value="Unassembled WGS sequence"/>
</dbReference>
<dbReference type="AlphaFoldDB" id="A0A9D1VUM2"/>
<sequence length="97" mass="11027">MVHKNNFVPTKLFFVRNSCKYNHTYLKNFLEKSKIALLDFSPDLPQGFWEKGEFAAFIKGVPLKHAAKREKPPPSKANGGVALKITEKSFISLKLFS</sequence>